<evidence type="ECO:0000313" key="3">
    <source>
        <dbReference type="Proteomes" id="UP000095751"/>
    </source>
</evidence>
<keyword evidence="3" id="KW-1185">Reference proteome</keyword>
<dbReference type="KEGG" id="fcy:FRACYDRAFT_236295"/>
<dbReference type="OrthoDB" id="56802at2759"/>
<dbReference type="AlphaFoldDB" id="A0A1E7FQZ1"/>
<reference evidence="2 3" key="1">
    <citation type="submission" date="2016-09" db="EMBL/GenBank/DDBJ databases">
        <title>Extensive genetic diversity and differential bi-allelic expression allows diatom success in the polar Southern Ocean.</title>
        <authorList>
            <consortium name="DOE Joint Genome Institute"/>
            <person name="Mock T."/>
            <person name="Otillar R.P."/>
            <person name="Strauss J."/>
            <person name="Dupont C."/>
            <person name="Frickenhaus S."/>
            <person name="Maumus F."/>
            <person name="Mcmullan M."/>
            <person name="Sanges R."/>
            <person name="Schmutz J."/>
            <person name="Toseland A."/>
            <person name="Valas R."/>
            <person name="Veluchamy A."/>
            <person name="Ward B.J."/>
            <person name="Allen A."/>
            <person name="Barry K."/>
            <person name="Falciatore A."/>
            <person name="Ferrante M."/>
            <person name="Fortunato A.E."/>
            <person name="Gloeckner G."/>
            <person name="Gruber A."/>
            <person name="Hipkin R."/>
            <person name="Janech M."/>
            <person name="Kroth P."/>
            <person name="Leese F."/>
            <person name="Lindquist E."/>
            <person name="Lyon B.R."/>
            <person name="Martin J."/>
            <person name="Mayer C."/>
            <person name="Parker M."/>
            <person name="Quesneville H."/>
            <person name="Raymond J."/>
            <person name="Uhlig C."/>
            <person name="Valentin K.U."/>
            <person name="Worden A.Z."/>
            <person name="Armbrust E.V."/>
            <person name="Bowler C."/>
            <person name="Green B."/>
            <person name="Moulton V."/>
            <person name="Van Oosterhout C."/>
            <person name="Grigoriev I."/>
        </authorList>
    </citation>
    <scope>NUCLEOTIDE SEQUENCE [LARGE SCALE GENOMIC DNA]</scope>
    <source>
        <strain evidence="2 3">CCMP1102</strain>
    </source>
</reference>
<dbReference type="InParanoid" id="A0A1E7FQZ1"/>
<feature type="region of interest" description="Disordered" evidence="1">
    <location>
        <begin position="80"/>
        <end position="127"/>
    </location>
</feature>
<name>A0A1E7FQZ1_9STRA</name>
<accession>A0A1E7FQZ1</accession>
<gene>
    <name evidence="2" type="ORF">FRACYDRAFT_236295</name>
</gene>
<proteinExistence type="predicted"/>
<evidence type="ECO:0000256" key="1">
    <source>
        <dbReference type="SAM" id="MobiDB-lite"/>
    </source>
</evidence>
<dbReference type="Proteomes" id="UP000095751">
    <property type="component" value="Unassembled WGS sequence"/>
</dbReference>
<evidence type="ECO:0000313" key="2">
    <source>
        <dbReference type="EMBL" id="OEU20223.1"/>
    </source>
</evidence>
<sequence>MQSELPGMVDLLRNHPNTMVLFSANGVLPGNSATGATGTYNPPSMTCSNGCGLDGSGCGSQGNSFDIDICSLKVGPIVPTPTPPTPVTKPTRAPQRAPTKPPQSSPTPAPVTPKPPPGGGDDLNGEEACENNGFNKNECKNVGNDNTSCCQWDSGECYSNIGRESCPGTGTTNNIFSPSPPNNNGSCVDSSFKFKVTVKGKTRNKNCKWVRKNKTEKKCNFSGVRETCRKTCNGCE</sequence>
<organism evidence="2 3">
    <name type="scientific">Fragilariopsis cylindrus CCMP1102</name>
    <dbReference type="NCBI Taxonomy" id="635003"/>
    <lineage>
        <taxon>Eukaryota</taxon>
        <taxon>Sar</taxon>
        <taxon>Stramenopiles</taxon>
        <taxon>Ochrophyta</taxon>
        <taxon>Bacillariophyta</taxon>
        <taxon>Bacillariophyceae</taxon>
        <taxon>Bacillariophycidae</taxon>
        <taxon>Bacillariales</taxon>
        <taxon>Bacillariaceae</taxon>
        <taxon>Fragilariopsis</taxon>
    </lineage>
</organism>
<protein>
    <submittedName>
        <fullName evidence="2">Uncharacterized protein</fullName>
    </submittedName>
</protein>
<feature type="compositionally biased region" description="Pro residues" evidence="1">
    <location>
        <begin position="99"/>
        <end position="118"/>
    </location>
</feature>
<dbReference type="EMBL" id="KV784355">
    <property type="protein sequence ID" value="OEU20223.1"/>
    <property type="molecule type" value="Genomic_DNA"/>
</dbReference>